<dbReference type="EMBL" id="CP001390">
    <property type="protein sequence ID" value="ACM19206.1"/>
    <property type="molecule type" value="Genomic_DNA"/>
</dbReference>
<proteinExistence type="predicted"/>
<evidence type="ECO:0000313" key="3">
    <source>
        <dbReference type="EMBL" id="ACM19206.1"/>
    </source>
</evidence>
<accession>B9M1R0</accession>
<dbReference type="eggNOG" id="COG5386">
    <property type="taxonomic scope" value="Bacteria"/>
</dbReference>
<keyword evidence="2" id="KW-0732">Signal</keyword>
<feature type="chain" id="PRO_5002886551" description="VCBS repeat-containing protein" evidence="2">
    <location>
        <begin position="24"/>
        <end position="494"/>
    </location>
</feature>
<feature type="compositionally biased region" description="Pro residues" evidence="1">
    <location>
        <begin position="147"/>
        <end position="159"/>
    </location>
</feature>
<dbReference type="InterPro" id="IPR013517">
    <property type="entry name" value="FG-GAP"/>
</dbReference>
<dbReference type="Proteomes" id="UP000007721">
    <property type="component" value="Chromosome"/>
</dbReference>
<dbReference type="KEGG" id="geo:Geob_0844"/>
<dbReference type="RefSeq" id="WP_012645935.1">
    <property type="nucleotide sequence ID" value="NC_011979.1"/>
</dbReference>
<evidence type="ECO:0000256" key="2">
    <source>
        <dbReference type="SAM" id="SignalP"/>
    </source>
</evidence>
<organism evidence="3 4">
    <name type="scientific">Geotalea daltonii (strain DSM 22248 / JCM 15807 / FRC-32)</name>
    <name type="common">Geobacter daltonii</name>
    <dbReference type="NCBI Taxonomy" id="316067"/>
    <lineage>
        <taxon>Bacteria</taxon>
        <taxon>Pseudomonadati</taxon>
        <taxon>Thermodesulfobacteriota</taxon>
        <taxon>Desulfuromonadia</taxon>
        <taxon>Geobacterales</taxon>
        <taxon>Geobacteraceae</taxon>
        <taxon>Geotalea</taxon>
    </lineage>
</organism>
<protein>
    <recommendedName>
        <fullName evidence="5">VCBS repeat-containing protein</fullName>
    </recommendedName>
</protein>
<keyword evidence="4" id="KW-1185">Reference proteome</keyword>
<dbReference type="OrthoDB" id="5422153at2"/>
<reference evidence="3 4" key="1">
    <citation type="submission" date="2009-01" db="EMBL/GenBank/DDBJ databases">
        <title>Complete sequence of Geobacter sp. FRC-32.</title>
        <authorList>
            <consortium name="US DOE Joint Genome Institute"/>
            <person name="Lucas S."/>
            <person name="Copeland A."/>
            <person name="Lapidus A."/>
            <person name="Glavina del Rio T."/>
            <person name="Dalin E."/>
            <person name="Tice H."/>
            <person name="Bruce D."/>
            <person name="Goodwin L."/>
            <person name="Pitluck S."/>
            <person name="Saunders E."/>
            <person name="Brettin T."/>
            <person name="Detter J.C."/>
            <person name="Han C."/>
            <person name="Larimer F."/>
            <person name="Land M."/>
            <person name="Hauser L."/>
            <person name="Kyrpides N."/>
            <person name="Ovchinnikova G."/>
            <person name="Kostka J."/>
            <person name="Richardson P."/>
        </authorList>
    </citation>
    <scope>NUCLEOTIDE SEQUENCE [LARGE SCALE GENOMIC DNA]</scope>
    <source>
        <strain evidence="4">DSM 22248 / JCM 15807 / FRC-32</strain>
    </source>
</reference>
<sequence length="494" mass="54579">MKKITTCLSVLFSLFLTAVPVFAEAIPVHVNEFTVNGAPERADLKGTLQMLLASRLSNGAVSTAGSQGTAEIAVDCSYTQLGKVFSLDAVARDRAGNVVARAFEQGGGEDDLIPAVTKLAQKLNDEMVRVRSTPSAGKNVAFAQPSSSPPRAEPQPAAPVPSSDIIRVEPAAKNSVNLSRLAVALVGVAPGRTLAKGARELYLLGEHSLSLYHQDADLKMIAEATFDINDKPIGIDTADLDGDGTPEAYVTIVRGDLLSSQVWLEKDGRLQKVAEKLPYYFRALALDGGARKLYVQQMGTDTDFYGDIHELVIKGSSYEMRNPLKLPRFANLYNFNRFSDATGKHYTLVIHEDGYLLVYSETGEELWRSSDKFGGSEIYLKRQDLANIRTTGNEYRWIFLEQRIFVTPQNEIIVPKNLGFFVFGNNRSYKKNTVYAFAWNGSTLDEKWHTKESQNYLADYDYDSVRKELILLEVVKKKGLLENGASTIVVKKVE</sequence>
<evidence type="ECO:0000313" key="4">
    <source>
        <dbReference type="Proteomes" id="UP000007721"/>
    </source>
</evidence>
<gene>
    <name evidence="3" type="ordered locus">Geob_0844</name>
</gene>
<dbReference type="SUPFAM" id="SSF51110">
    <property type="entry name" value="alpha-D-mannose-specific plant lectins"/>
    <property type="match status" value="1"/>
</dbReference>
<dbReference type="AlphaFoldDB" id="B9M1R0"/>
<evidence type="ECO:0008006" key="5">
    <source>
        <dbReference type="Google" id="ProtNLM"/>
    </source>
</evidence>
<dbReference type="Pfam" id="PF13517">
    <property type="entry name" value="FG-GAP_3"/>
    <property type="match status" value="1"/>
</dbReference>
<name>B9M1R0_GEODF</name>
<feature type="signal peptide" evidence="2">
    <location>
        <begin position="1"/>
        <end position="23"/>
    </location>
</feature>
<feature type="region of interest" description="Disordered" evidence="1">
    <location>
        <begin position="134"/>
        <end position="161"/>
    </location>
</feature>
<dbReference type="InterPro" id="IPR036426">
    <property type="entry name" value="Bulb-type_lectin_dom_sf"/>
</dbReference>
<dbReference type="STRING" id="316067.Geob_0844"/>
<evidence type="ECO:0000256" key="1">
    <source>
        <dbReference type="SAM" id="MobiDB-lite"/>
    </source>
</evidence>
<dbReference type="HOGENOM" id="CLU_548310_0_0_7"/>